<name>A0ABV4TUS8_9GAMM</name>
<protein>
    <recommendedName>
        <fullName evidence="3">Amino acid kinase</fullName>
    </recommendedName>
</protein>
<evidence type="ECO:0008006" key="3">
    <source>
        <dbReference type="Google" id="ProtNLM"/>
    </source>
</evidence>
<dbReference type="Proteomes" id="UP001575181">
    <property type="component" value="Unassembled WGS sequence"/>
</dbReference>
<dbReference type="SUPFAM" id="SSF53633">
    <property type="entry name" value="Carbamate kinase-like"/>
    <property type="match status" value="1"/>
</dbReference>
<evidence type="ECO:0000313" key="2">
    <source>
        <dbReference type="Proteomes" id="UP001575181"/>
    </source>
</evidence>
<comment type="caution">
    <text evidence="1">The sequence shown here is derived from an EMBL/GenBank/DDBJ whole genome shotgun (WGS) entry which is preliminary data.</text>
</comment>
<gene>
    <name evidence="1" type="ORF">ACERLL_09635</name>
</gene>
<organism evidence="1 2">
    <name type="scientific">Thiohalorhabdus methylotrophus</name>
    <dbReference type="NCBI Taxonomy" id="3242694"/>
    <lineage>
        <taxon>Bacteria</taxon>
        <taxon>Pseudomonadati</taxon>
        <taxon>Pseudomonadota</taxon>
        <taxon>Gammaproteobacteria</taxon>
        <taxon>Thiohalorhabdales</taxon>
        <taxon>Thiohalorhabdaceae</taxon>
        <taxon>Thiohalorhabdus</taxon>
    </lineage>
</organism>
<dbReference type="EMBL" id="JBGUAW010000006">
    <property type="protein sequence ID" value="MFA9461084.1"/>
    <property type="molecule type" value="Genomic_DNA"/>
</dbReference>
<evidence type="ECO:0000313" key="1">
    <source>
        <dbReference type="EMBL" id="MFA9461084.1"/>
    </source>
</evidence>
<proteinExistence type="predicted"/>
<keyword evidence="2" id="KW-1185">Reference proteome</keyword>
<sequence length="211" mass="23122">MWIIKFDGSLWNSRRLPDWLDQIACFGPGEVVIVPGAGPLVDQISQSGWDLRETTTFPMVLHGMNQFAHMMMGLRPDLAPAESAEQIHAILGQGRAAVWLPARDPDVVRHREQKGVSCDSLSASLARRLPADCLFLVKKHALESGPVSSEWLARKLMVDEAFPKMLSEIPCTTWVGSVADHRTIRQMLYSRVVSGTPVIAGPGADKGTPEG</sequence>
<dbReference type="Gene3D" id="3.40.1160.10">
    <property type="entry name" value="Acetylglutamate kinase-like"/>
    <property type="match status" value="1"/>
</dbReference>
<accession>A0ABV4TUS8</accession>
<reference evidence="1 2" key="1">
    <citation type="submission" date="2024-08" db="EMBL/GenBank/DDBJ databases">
        <title>Whole-genome sequencing of halo(alkali)philic microorganisms from hypersaline lakes.</title>
        <authorList>
            <person name="Sorokin D.Y."/>
            <person name="Merkel A.Y."/>
            <person name="Messina E."/>
            <person name="Yakimov M."/>
        </authorList>
    </citation>
    <scope>NUCLEOTIDE SEQUENCE [LARGE SCALE GENOMIC DNA]</scope>
    <source>
        <strain evidence="1 2">Cl-TMA</strain>
    </source>
</reference>
<dbReference type="InterPro" id="IPR036393">
    <property type="entry name" value="AceGlu_kinase-like_sf"/>
</dbReference>